<organism evidence="2 3">
    <name type="scientific">Triparma laevis f. longispina</name>
    <dbReference type="NCBI Taxonomy" id="1714387"/>
    <lineage>
        <taxon>Eukaryota</taxon>
        <taxon>Sar</taxon>
        <taxon>Stramenopiles</taxon>
        <taxon>Ochrophyta</taxon>
        <taxon>Bolidophyceae</taxon>
        <taxon>Parmales</taxon>
        <taxon>Triparmaceae</taxon>
        <taxon>Triparma</taxon>
    </lineage>
</organism>
<reference evidence="3" key="1">
    <citation type="journal article" date="2023" name="Commun. Biol.">
        <title>Genome analysis of Parmales, the sister group of diatoms, reveals the evolutionary specialization of diatoms from phago-mixotrophs to photoautotrophs.</title>
        <authorList>
            <person name="Ban H."/>
            <person name="Sato S."/>
            <person name="Yoshikawa S."/>
            <person name="Yamada K."/>
            <person name="Nakamura Y."/>
            <person name="Ichinomiya M."/>
            <person name="Sato N."/>
            <person name="Blanc-Mathieu R."/>
            <person name="Endo H."/>
            <person name="Kuwata A."/>
            <person name="Ogata H."/>
        </authorList>
    </citation>
    <scope>NUCLEOTIDE SEQUENCE [LARGE SCALE GENOMIC DNA]</scope>
    <source>
        <strain evidence="3">NIES 3700</strain>
    </source>
</reference>
<dbReference type="AlphaFoldDB" id="A0A9W7FGS3"/>
<feature type="region of interest" description="Disordered" evidence="1">
    <location>
        <begin position="20"/>
        <end position="47"/>
    </location>
</feature>
<dbReference type="EMBL" id="BRXW01000170">
    <property type="protein sequence ID" value="GMI12054.1"/>
    <property type="molecule type" value="Genomic_DNA"/>
</dbReference>
<sequence>MPFSPRALGCLNPTTNEIRKNNLREIEEQGGAEENEEQGGGGGEKIDAHNSKICLKLSENNDGELSETLHDSYPWLS</sequence>
<dbReference type="Proteomes" id="UP001165122">
    <property type="component" value="Unassembled WGS sequence"/>
</dbReference>
<feature type="region of interest" description="Disordered" evidence="1">
    <location>
        <begin position="58"/>
        <end position="77"/>
    </location>
</feature>
<evidence type="ECO:0000313" key="2">
    <source>
        <dbReference type="EMBL" id="GMI12054.1"/>
    </source>
</evidence>
<name>A0A9W7FGS3_9STRA</name>
<keyword evidence="3" id="KW-1185">Reference proteome</keyword>
<accession>A0A9W7FGS3</accession>
<feature type="compositionally biased region" description="Acidic residues" evidence="1">
    <location>
        <begin position="28"/>
        <end position="37"/>
    </location>
</feature>
<proteinExistence type="predicted"/>
<protein>
    <submittedName>
        <fullName evidence="2">Uncharacterized protein</fullName>
    </submittedName>
</protein>
<gene>
    <name evidence="2" type="ORF">TrLO_g9701</name>
</gene>
<evidence type="ECO:0000313" key="3">
    <source>
        <dbReference type="Proteomes" id="UP001165122"/>
    </source>
</evidence>
<evidence type="ECO:0000256" key="1">
    <source>
        <dbReference type="SAM" id="MobiDB-lite"/>
    </source>
</evidence>
<comment type="caution">
    <text evidence="2">The sequence shown here is derived from an EMBL/GenBank/DDBJ whole genome shotgun (WGS) entry which is preliminary data.</text>
</comment>